<dbReference type="Proteomes" id="UP001465976">
    <property type="component" value="Unassembled WGS sequence"/>
</dbReference>
<feature type="domain" description="Ketoreductase" evidence="4">
    <location>
        <begin position="30"/>
        <end position="212"/>
    </location>
</feature>
<comment type="similarity">
    <text evidence="1 3">Belongs to the short-chain dehydrogenases/reductases (SDR) family.</text>
</comment>
<reference evidence="5 6" key="1">
    <citation type="submission" date="2024-02" db="EMBL/GenBank/DDBJ databases">
        <title>A draft genome for the cacao thread blight pathogen Marasmius crinis-equi.</title>
        <authorList>
            <person name="Cohen S.P."/>
            <person name="Baruah I.K."/>
            <person name="Amoako-Attah I."/>
            <person name="Bukari Y."/>
            <person name="Meinhardt L.W."/>
            <person name="Bailey B.A."/>
        </authorList>
    </citation>
    <scope>NUCLEOTIDE SEQUENCE [LARGE SCALE GENOMIC DNA]</scope>
    <source>
        <strain evidence="5 6">GH-76</strain>
    </source>
</reference>
<dbReference type="InterPro" id="IPR020904">
    <property type="entry name" value="Sc_DH/Rdtase_CS"/>
</dbReference>
<dbReference type="InterPro" id="IPR002347">
    <property type="entry name" value="SDR_fam"/>
</dbReference>
<dbReference type="PANTHER" id="PTHR42760:SF121">
    <property type="entry name" value="3-OXOACYL-(ACYL-CARRIER-PROTEIN) REDUCTASE"/>
    <property type="match status" value="1"/>
</dbReference>
<comment type="caution">
    <text evidence="5">The sequence shown here is derived from an EMBL/GenBank/DDBJ whole genome shotgun (WGS) entry which is preliminary data.</text>
</comment>
<protein>
    <recommendedName>
        <fullName evidence="4">Ketoreductase domain-containing protein</fullName>
    </recommendedName>
</protein>
<dbReference type="Gene3D" id="3.40.50.720">
    <property type="entry name" value="NAD(P)-binding Rossmann-like Domain"/>
    <property type="match status" value="1"/>
</dbReference>
<evidence type="ECO:0000313" key="6">
    <source>
        <dbReference type="Proteomes" id="UP001465976"/>
    </source>
</evidence>
<dbReference type="Pfam" id="PF00106">
    <property type="entry name" value="adh_short"/>
    <property type="match status" value="1"/>
</dbReference>
<dbReference type="PRINTS" id="PR00080">
    <property type="entry name" value="SDRFAMILY"/>
</dbReference>
<evidence type="ECO:0000259" key="4">
    <source>
        <dbReference type="SMART" id="SM00822"/>
    </source>
</evidence>
<keyword evidence="2" id="KW-0521">NADP</keyword>
<evidence type="ECO:0000256" key="3">
    <source>
        <dbReference type="RuleBase" id="RU000363"/>
    </source>
</evidence>
<organism evidence="5 6">
    <name type="scientific">Marasmius crinis-equi</name>
    <dbReference type="NCBI Taxonomy" id="585013"/>
    <lineage>
        <taxon>Eukaryota</taxon>
        <taxon>Fungi</taxon>
        <taxon>Dikarya</taxon>
        <taxon>Basidiomycota</taxon>
        <taxon>Agaricomycotina</taxon>
        <taxon>Agaricomycetes</taxon>
        <taxon>Agaricomycetidae</taxon>
        <taxon>Agaricales</taxon>
        <taxon>Marasmiineae</taxon>
        <taxon>Marasmiaceae</taxon>
        <taxon>Marasmius</taxon>
    </lineage>
</organism>
<sequence>MFASARPAFRAACRGLMPSRALSVSATTHKTALVTGAAQGIGRAIALRLASDGFHVCVTDLASKTKSIESVAEEIQVLGQRALAVPCDVTEMSQVEAAVQKSVDVLGPLNVMVANAGILQIRPLVDTTEKRLRNLFETNVFGVVHANVAAGKQFIRQGTGGKIINAASIAAFRPGPLVGAYCATKAAVRSLTQSFAHEYGPHKITVNAYAPGYTDTDMMKNFHVEVAKMTGLETREGDGAQAAALGRIGKPEDIANLVSFLAGPDSDFITGQTMIADGGVVFS</sequence>
<dbReference type="EMBL" id="JBAHYK010000508">
    <property type="protein sequence ID" value="KAL0573417.1"/>
    <property type="molecule type" value="Genomic_DNA"/>
</dbReference>
<dbReference type="PANTHER" id="PTHR42760">
    <property type="entry name" value="SHORT-CHAIN DEHYDROGENASES/REDUCTASES FAMILY MEMBER"/>
    <property type="match status" value="1"/>
</dbReference>
<evidence type="ECO:0000313" key="5">
    <source>
        <dbReference type="EMBL" id="KAL0573417.1"/>
    </source>
</evidence>
<proteinExistence type="inferred from homology"/>
<gene>
    <name evidence="5" type="ORF">V5O48_008539</name>
</gene>
<evidence type="ECO:0000256" key="1">
    <source>
        <dbReference type="ARBA" id="ARBA00006484"/>
    </source>
</evidence>
<accession>A0ABR3FDL8</accession>
<dbReference type="SUPFAM" id="SSF51735">
    <property type="entry name" value="NAD(P)-binding Rossmann-fold domains"/>
    <property type="match status" value="1"/>
</dbReference>
<dbReference type="PROSITE" id="PS00061">
    <property type="entry name" value="ADH_SHORT"/>
    <property type="match status" value="1"/>
</dbReference>
<name>A0ABR3FDL8_9AGAR</name>
<keyword evidence="6" id="KW-1185">Reference proteome</keyword>
<dbReference type="PRINTS" id="PR00081">
    <property type="entry name" value="GDHRDH"/>
</dbReference>
<dbReference type="NCBIfam" id="NF005559">
    <property type="entry name" value="PRK07231.1"/>
    <property type="match status" value="1"/>
</dbReference>
<dbReference type="InterPro" id="IPR057326">
    <property type="entry name" value="KR_dom"/>
</dbReference>
<evidence type="ECO:0000256" key="2">
    <source>
        <dbReference type="ARBA" id="ARBA00022857"/>
    </source>
</evidence>
<dbReference type="InterPro" id="IPR036291">
    <property type="entry name" value="NAD(P)-bd_dom_sf"/>
</dbReference>
<dbReference type="SMART" id="SM00822">
    <property type="entry name" value="PKS_KR"/>
    <property type="match status" value="1"/>
</dbReference>